<feature type="domain" description="MD-2-related lipid-recognition" evidence="7">
    <location>
        <begin position="95"/>
        <end position="177"/>
    </location>
</feature>
<comment type="subunit">
    <text evidence="3">Monomer.</text>
</comment>
<dbReference type="SUPFAM" id="SSF81296">
    <property type="entry name" value="E set domains"/>
    <property type="match status" value="1"/>
</dbReference>
<comment type="caution">
    <text evidence="8">The sequence shown here is derived from an EMBL/GenBank/DDBJ whole genome shotgun (WGS) entry which is preliminary data.</text>
</comment>
<sequence length="177" mass="19217">MTEATLVIREWSREEIAGKLLNVTEAAHQYENVLVVAVGDAMPNKRMKITDIVLFCLSLHPPPSKISYKKAPVSAICTALHPATGRNPHGSEDSYRVKVDNLLINPDPVVSGKPATFEISATSEDAISGGRLSVEVFFYGIHVHTESRDLCSKTTCPVKQGSFILTNSQSLPGFTPP</sequence>
<evidence type="ECO:0000313" key="9">
    <source>
        <dbReference type="Proteomes" id="UP000824469"/>
    </source>
</evidence>
<reference evidence="8 9" key="1">
    <citation type="journal article" date="2021" name="Nat. Plants">
        <title>The Taxus genome provides insights into paclitaxel biosynthesis.</title>
        <authorList>
            <person name="Xiong X."/>
            <person name="Gou J."/>
            <person name="Liao Q."/>
            <person name="Li Y."/>
            <person name="Zhou Q."/>
            <person name="Bi G."/>
            <person name="Li C."/>
            <person name="Du R."/>
            <person name="Wang X."/>
            <person name="Sun T."/>
            <person name="Guo L."/>
            <person name="Liang H."/>
            <person name="Lu P."/>
            <person name="Wu Y."/>
            <person name="Zhang Z."/>
            <person name="Ro D.K."/>
            <person name="Shang Y."/>
            <person name="Huang S."/>
            <person name="Yan J."/>
        </authorList>
    </citation>
    <scope>NUCLEOTIDE SEQUENCE [LARGE SCALE GENOMIC DNA]</scope>
    <source>
        <strain evidence="8">Ta-2019</strain>
    </source>
</reference>
<accession>A0AA38CJM3</accession>
<evidence type="ECO:0000256" key="6">
    <source>
        <dbReference type="ARBA" id="ARBA00023055"/>
    </source>
</evidence>
<evidence type="ECO:0000256" key="1">
    <source>
        <dbReference type="ARBA" id="ARBA00002053"/>
    </source>
</evidence>
<comment type="similarity">
    <text evidence="2">Belongs to the NPC2 family.</text>
</comment>
<keyword evidence="6" id="KW-0445">Lipid transport</keyword>
<keyword evidence="5" id="KW-0732">Signal</keyword>
<dbReference type="Proteomes" id="UP000824469">
    <property type="component" value="Unassembled WGS sequence"/>
</dbReference>
<dbReference type="InterPro" id="IPR014756">
    <property type="entry name" value="Ig_E-set"/>
</dbReference>
<organism evidence="8 9">
    <name type="scientific">Taxus chinensis</name>
    <name type="common">Chinese yew</name>
    <name type="synonym">Taxus wallichiana var. chinensis</name>
    <dbReference type="NCBI Taxonomy" id="29808"/>
    <lineage>
        <taxon>Eukaryota</taxon>
        <taxon>Viridiplantae</taxon>
        <taxon>Streptophyta</taxon>
        <taxon>Embryophyta</taxon>
        <taxon>Tracheophyta</taxon>
        <taxon>Spermatophyta</taxon>
        <taxon>Pinopsida</taxon>
        <taxon>Pinidae</taxon>
        <taxon>Conifers II</taxon>
        <taxon>Cupressales</taxon>
        <taxon>Taxaceae</taxon>
        <taxon>Taxus</taxon>
    </lineage>
</organism>
<dbReference type="Pfam" id="PF02221">
    <property type="entry name" value="E1_DerP2_DerF2"/>
    <property type="match status" value="1"/>
</dbReference>
<keyword evidence="9" id="KW-1185">Reference proteome</keyword>
<dbReference type="PANTHER" id="PTHR11306">
    <property type="entry name" value="NIEMANN PICK TYPE C2 PROTEIN NPC2-RELATED"/>
    <property type="match status" value="1"/>
</dbReference>
<evidence type="ECO:0000256" key="5">
    <source>
        <dbReference type="ARBA" id="ARBA00022729"/>
    </source>
</evidence>
<evidence type="ECO:0000259" key="7">
    <source>
        <dbReference type="Pfam" id="PF02221"/>
    </source>
</evidence>
<proteinExistence type="inferred from homology"/>
<evidence type="ECO:0000256" key="2">
    <source>
        <dbReference type="ARBA" id="ARBA00006370"/>
    </source>
</evidence>
<evidence type="ECO:0000256" key="3">
    <source>
        <dbReference type="ARBA" id="ARBA00011245"/>
    </source>
</evidence>
<feature type="non-terminal residue" evidence="8">
    <location>
        <position position="177"/>
    </location>
</feature>
<dbReference type="GO" id="GO:0032934">
    <property type="term" value="F:sterol binding"/>
    <property type="evidence" value="ECO:0007669"/>
    <property type="project" value="InterPro"/>
</dbReference>
<protein>
    <recommendedName>
        <fullName evidence="7">MD-2-related lipid-recognition domain-containing protein</fullName>
    </recommendedName>
</protein>
<dbReference type="InterPro" id="IPR003172">
    <property type="entry name" value="ML_dom"/>
</dbReference>
<dbReference type="AlphaFoldDB" id="A0AA38CJM3"/>
<evidence type="ECO:0000313" key="8">
    <source>
        <dbReference type="EMBL" id="KAH9298882.1"/>
    </source>
</evidence>
<dbReference type="InterPro" id="IPR039670">
    <property type="entry name" value="NPC2-like"/>
</dbReference>
<gene>
    <name evidence="8" type="ORF">KI387_030564</name>
</gene>
<dbReference type="Gene3D" id="2.60.40.770">
    <property type="match status" value="1"/>
</dbReference>
<dbReference type="PANTHER" id="PTHR11306:SF0">
    <property type="entry name" value="PHOSPHATIDYLGLYCEROL_PHOSPHATIDYLINOSITOL TRANSFER PROTEIN"/>
    <property type="match status" value="1"/>
</dbReference>
<dbReference type="EMBL" id="JAHRHJ020000010">
    <property type="protein sequence ID" value="KAH9298882.1"/>
    <property type="molecule type" value="Genomic_DNA"/>
</dbReference>
<evidence type="ECO:0000256" key="4">
    <source>
        <dbReference type="ARBA" id="ARBA00022448"/>
    </source>
</evidence>
<dbReference type="GO" id="GO:0015918">
    <property type="term" value="P:sterol transport"/>
    <property type="evidence" value="ECO:0007669"/>
    <property type="project" value="InterPro"/>
</dbReference>
<name>A0AA38CJM3_TAXCH</name>
<keyword evidence="4" id="KW-0813">Transport</keyword>
<comment type="function">
    <text evidence="1">Catalyzes the intermembrane transfer of phosphatidylglycerol and phosphatidylinositol.</text>
</comment>